<dbReference type="EMBL" id="JARJLG010000014">
    <property type="protein sequence ID" value="KAJ7775618.1"/>
    <property type="molecule type" value="Genomic_DNA"/>
</dbReference>
<proteinExistence type="predicted"/>
<keyword evidence="2" id="KW-1185">Reference proteome</keyword>
<protein>
    <submittedName>
        <fullName evidence="1">Uncharacterized protein</fullName>
    </submittedName>
</protein>
<comment type="caution">
    <text evidence="1">The sequence shown here is derived from an EMBL/GenBank/DDBJ whole genome shotgun (WGS) entry which is preliminary data.</text>
</comment>
<name>A0AAD7K0K4_9AGAR</name>
<evidence type="ECO:0000313" key="1">
    <source>
        <dbReference type="EMBL" id="KAJ7775618.1"/>
    </source>
</evidence>
<organism evidence="1 2">
    <name type="scientific">Mycena maculata</name>
    <dbReference type="NCBI Taxonomy" id="230809"/>
    <lineage>
        <taxon>Eukaryota</taxon>
        <taxon>Fungi</taxon>
        <taxon>Dikarya</taxon>
        <taxon>Basidiomycota</taxon>
        <taxon>Agaricomycotina</taxon>
        <taxon>Agaricomycetes</taxon>
        <taxon>Agaricomycetidae</taxon>
        <taxon>Agaricales</taxon>
        <taxon>Marasmiineae</taxon>
        <taxon>Mycenaceae</taxon>
        <taxon>Mycena</taxon>
    </lineage>
</organism>
<reference evidence="1" key="1">
    <citation type="submission" date="2023-03" db="EMBL/GenBank/DDBJ databases">
        <title>Massive genome expansion in bonnet fungi (Mycena s.s.) driven by repeated elements and novel gene families across ecological guilds.</title>
        <authorList>
            <consortium name="Lawrence Berkeley National Laboratory"/>
            <person name="Harder C.B."/>
            <person name="Miyauchi S."/>
            <person name="Viragh M."/>
            <person name="Kuo A."/>
            <person name="Thoen E."/>
            <person name="Andreopoulos B."/>
            <person name="Lu D."/>
            <person name="Skrede I."/>
            <person name="Drula E."/>
            <person name="Henrissat B."/>
            <person name="Morin E."/>
            <person name="Kohler A."/>
            <person name="Barry K."/>
            <person name="LaButti K."/>
            <person name="Morin E."/>
            <person name="Salamov A."/>
            <person name="Lipzen A."/>
            <person name="Mereny Z."/>
            <person name="Hegedus B."/>
            <person name="Baldrian P."/>
            <person name="Stursova M."/>
            <person name="Weitz H."/>
            <person name="Taylor A."/>
            <person name="Grigoriev I.V."/>
            <person name="Nagy L.G."/>
            <person name="Martin F."/>
            <person name="Kauserud H."/>
        </authorList>
    </citation>
    <scope>NUCLEOTIDE SEQUENCE</scope>
    <source>
        <strain evidence="1">CBHHK188m</strain>
    </source>
</reference>
<dbReference type="Proteomes" id="UP001215280">
    <property type="component" value="Unassembled WGS sequence"/>
</dbReference>
<gene>
    <name evidence="1" type="ORF">DFH07DRAFT_799221</name>
</gene>
<dbReference type="AlphaFoldDB" id="A0AAD7K0K4"/>
<evidence type="ECO:0000313" key="2">
    <source>
        <dbReference type="Proteomes" id="UP001215280"/>
    </source>
</evidence>
<accession>A0AAD7K0K4</accession>
<sequence>MANIFLSAKSGNQWTFNELAGLNISIGTVDALSFFGSALPDPQTDPTLLAHPVLMSNETLPAGLISKDDRRFFGYLRDVTHRFPLGPATDSAVDDLTAFLLRMLDYDEPRGLVHQRMELDLTMCSQRVTAKPDVVIMNDQDYILLVQHYTPEAEAEPQLIAAAIAAHYENNRHRRTLGLPTVTAKVFAGIIMIGTAPTFYQIPVSEALVEAVDRGQYPPAATAVRKLIPPVHNLTDHFYDGMAPLANRRIIFQCLGAFRPFVV</sequence>